<evidence type="ECO:0000313" key="9">
    <source>
        <dbReference type="Proteomes" id="UP000664096"/>
    </source>
</evidence>
<comment type="cofactor">
    <cofactor evidence="1">
        <name>Mg(2+)</name>
        <dbReference type="ChEBI" id="CHEBI:18420"/>
    </cofactor>
</comment>
<name>A0A939J2J7_9HYPH</name>
<dbReference type="PIRSF" id="PIRSF015582">
    <property type="entry name" value="Cit_lyase_B"/>
    <property type="match status" value="1"/>
</dbReference>
<feature type="binding site" evidence="5">
    <location>
        <position position="70"/>
    </location>
    <ligand>
        <name>substrate</name>
    </ligand>
</feature>
<keyword evidence="8" id="KW-0456">Lyase</keyword>
<sequence>MTLPIRPRRSALYMPGSNARALEKARTLDVDCLLLDLEDAVAPEVKDLARNQIVDAVTAGGYGNREVVIRINGLETPWGEDDLRAAIKAAPDAILVPKVNSPADLQRIAHMLSVYGAPKNLSLWAMMETPQAMLNAGAIGACGKDANVRLTCFVMGTNDLAKETRARLSPGRVAMTPWLMTCVAAARAGGIDILDGVYNAFQDEEGFAAECAQGVEMGMDGKTLIHPKQIEPCHAAFSPSEEEIAWARKINETFDQPENAGKGAIQVDGKMVERLHAEMGKRVIAIADAIAARAS</sequence>
<feature type="binding site" evidence="5">
    <location>
        <position position="128"/>
    </location>
    <ligand>
        <name>substrate</name>
    </ligand>
</feature>
<feature type="domain" description="HpcH/HpaI aldolase/citrate lyase" evidence="7">
    <location>
        <begin position="9"/>
        <end position="227"/>
    </location>
</feature>
<feature type="binding site" evidence="6">
    <location>
        <position position="159"/>
    </location>
    <ligand>
        <name>Mg(2+)</name>
        <dbReference type="ChEBI" id="CHEBI:18420"/>
    </ligand>
</feature>
<dbReference type="AlphaFoldDB" id="A0A939J2J7"/>
<keyword evidence="3 6" id="KW-0479">Metal-binding</keyword>
<evidence type="ECO:0000256" key="5">
    <source>
        <dbReference type="PIRSR" id="PIRSR015582-1"/>
    </source>
</evidence>
<gene>
    <name evidence="8" type="ORF">JF539_23055</name>
</gene>
<evidence type="ECO:0000256" key="6">
    <source>
        <dbReference type="PIRSR" id="PIRSR015582-2"/>
    </source>
</evidence>
<dbReference type="RefSeq" id="WP_207143102.1">
    <property type="nucleotide sequence ID" value="NZ_JAEKJZ010000006.1"/>
</dbReference>
<evidence type="ECO:0000256" key="3">
    <source>
        <dbReference type="ARBA" id="ARBA00022723"/>
    </source>
</evidence>
<dbReference type="InterPro" id="IPR005000">
    <property type="entry name" value="Aldolase/citrate-lyase_domain"/>
</dbReference>
<evidence type="ECO:0000259" key="7">
    <source>
        <dbReference type="Pfam" id="PF03328"/>
    </source>
</evidence>
<evidence type="ECO:0000256" key="4">
    <source>
        <dbReference type="ARBA" id="ARBA00022842"/>
    </source>
</evidence>
<dbReference type="PANTHER" id="PTHR32308:SF10">
    <property type="entry name" value="CITRATE LYASE SUBUNIT BETA"/>
    <property type="match status" value="1"/>
</dbReference>
<dbReference type="PANTHER" id="PTHR32308">
    <property type="entry name" value="LYASE BETA SUBUNIT, PUTATIVE (AFU_ORTHOLOGUE AFUA_4G13030)-RELATED"/>
    <property type="match status" value="1"/>
</dbReference>
<accession>A0A939J2J7</accession>
<dbReference type="InterPro" id="IPR040442">
    <property type="entry name" value="Pyrv_kinase-like_dom_sf"/>
</dbReference>
<protein>
    <submittedName>
        <fullName evidence="8">CoA ester lyase</fullName>
    </submittedName>
</protein>
<evidence type="ECO:0000256" key="2">
    <source>
        <dbReference type="ARBA" id="ARBA00005568"/>
    </source>
</evidence>
<evidence type="ECO:0000256" key="1">
    <source>
        <dbReference type="ARBA" id="ARBA00001946"/>
    </source>
</evidence>
<dbReference type="GO" id="GO:0016829">
    <property type="term" value="F:lyase activity"/>
    <property type="evidence" value="ECO:0007669"/>
    <property type="project" value="UniProtKB-KW"/>
</dbReference>
<feature type="binding site" evidence="6">
    <location>
        <position position="128"/>
    </location>
    <ligand>
        <name>Mg(2+)</name>
        <dbReference type="ChEBI" id="CHEBI:18420"/>
    </ligand>
</feature>
<dbReference type="InterPro" id="IPR011206">
    <property type="entry name" value="Citrate_lyase_beta/mcl1/mcl2"/>
</dbReference>
<keyword evidence="4 6" id="KW-0460">Magnesium</keyword>
<comment type="similarity">
    <text evidence="2">Belongs to the HpcH/HpaI aldolase family.</text>
</comment>
<dbReference type="GO" id="GO:0000287">
    <property type="term" value="F:magnesium ion binding"/>
    <property type="evidence" value="ECO:0007669"/>
    <property type="project" value="TreeGrafter"/>
</dbReference>
<dbReference type="SUPFAM" id="SSF51621">
    <property type="entry name" value="Phosphoenolpyruvate/pyruvate domain"/>
    <property type="match status" value="1"/>
</dbReference>
<dbReference type="Proteomes" id="UP000664096">
    <property type="component" value="Unassembled WGS sequence"/>
</dbReference>
<dbReference type="Pfam" id="PF03328">
    <property type="entry name" value="HpcH_HpaI"/>
    <property type="match status" value="1"/>
</dbReference>
<dbReference type="Gene3D" id="3.20.20.60">
    <property type="entry name" value="Phosphoenolpyruvate-binding domains"/>
    <property type="match status" value="1"/>
</dbReference>
<evidence type="ECO:0000313" key="8">
    <source>
        <dbReference type="EMBL" id="MBN9673256.1"/>
    </source>
</evidence>
<comment type="caution">
    <text evidence="8">The sequence shown here is derived from an EMBL/GenBank/DDBJ whole genome shotgun (WGS) entry which is preliminary data.</text>
</comment>
<dbReference type="InterPro" id="IPR015813">
    <property type="entry name" value="Pyrv/PenolPyrv_kinase-like_dom"/>
</dbReference>
<reference evidence="8" key="1">
    <citation type="submission" date="2020-12" db="EMBL/GenBank/DDBJ databases">
        <title>Oil enriched cultivation method for isolating marine PHA-producing bacteria.</title>
        <authorList>
            <person name="Zheng W."/>
            <person name="Yu S."/>
            <person name="Huang Y."/>
        </authorList>
    </citation>
    <scope>NUCLEOTIDE SEQUENCE</scope>
    <source>
        <strain evidence="8">SY-2-12</strain>
    </source>
</reference>
<dbReference type="EMBL" id="JAEKJZ010000006">
    <property type="protein sequence ID" value="MBN9673256.1"/>
    <property type="molecule type" value="Genomic_DNA"/>
</dbReference>
<organism evidence="8 9">
    <name type="scientific">Roseibium aggregatum</name>
    <dbReference type="NCBI Taxonomy" id="187304"/>
    <lineage>
        <taxon>Bacteria</taxon>
        <taxon>Pseudomonadati</taxon>
        <taxon>Pseudomonadota</taxon>
        <taxon>Alphaproteobacteria</taxon>
        <taxon>Hyphomicrobiales</taxon>
        <taxon>Stappiaceae</taxon>
        <taxon>Roseibium</taxon>
    </lineage>
</organism>
<dbReference type="GO" id="GO:0006107">
    <property type="term" value="P:oxaloacetate metabolic process"/>
    <property type="evidence" value="ECO:0007669"/>
    <property type="project" value="TreeGrafter"/>
</dbReference>
<proteinExistence type="inferred from homology"/>